<reference evidence="2" key="1">
    <citation type="submission" date="2014-09" db="EMBL/GenBank/DDBJ databases">
        <authorList>
            <person name="Sharma Rahul"/>
            <person name="Thines Marco"/>
        </authorList>
    </citation>
    <scope>NUCLEOTIDE SEQUENCE [LARGE SCALE GENOMIC DNA]</scope>
</reference>
<dbReference type="GeneID" id="36408661"/>
<proteinExistence type="predicted"/>
<protein>
    <submittedName>
        <fullName evidence="1">Uncharacterized protein</fullName>
    </submittedName>
</protein>
<dbReference type="Proteomes" id="UP000054928">
    <property type="component" value="Unassembled WGS sequence"/>
</dbReference>
<dbReference type="AlphaFoldDB" id="A0A0P1AQJ6"/>
<dbReference type="EMBL" id="CCYD01000666">
    <property type="protein sequence ID" value="CEG43409.1"/>
    <property type="molecule type" value="Genomic_DNA"/>
</dbReference>
<name>A0A0P1AQJ6_PLAHL</name>
<evidence type="ECO:0000313" key="2">
    <source>
        <dbReference type="Proteomes" id="UP000054928"/>
    </source>
</evidence>
<dbReference type="RefSeq" id="XP_024579778.1">
    <property type="nucleotide sequence ID" value="XM_024729397.1"/>
</dbReference>
<accession>A0A0P1AQJ6</accession>
<sequence>MKVGERWLCLKHDINVESAPVTVHPKVLMNGLGSLTTNLYWQGSCNGLAGSPCSPFNQWSRQKRYMQS</sequence>
<keyword evidence="2" id="KW-1185">Reference proteome</keyword>
<evidence type="ECO:0000313" key="1">
    <source>
        <dbReference type="EMBL" id="CEG43409.1"/>
    </source>
</evidence>
<organism evidence="1 2">
    <name type="scientific">Plasmopara halstedii</name>
    <name type="common">Downy mildew of sunflower</name>
    <dbReference type="NCBI Taxonomy" id="4781"/>
    <lineage>
        <taxon>Eukaryota</taxon>
        <taxon>Sar</taxon>
        <taxon>Stramenopiles</taxon>
        <taxon>Oomycota</taxon>
        <taxon>Peronosporomycetes</taxon>
        <taxon>Peronosporales</taxon>
        <taxon>Peronosporaceae</taxon>
        <taxon>Plasmopara</taxon>
    </lineage>
</organism>